<keyword evidence="2" id="KW-1185">Reference proteome</keyword>
<evidence type="ECO:0000313" key="1">
    <source>
        <dbReference type="EMBL" id="GFT11761.1"/>
    </source>
</evidence>
<accession>A0A8X6NF32</accession>
<evidence type="ECO:0000313" key="2">
    <source>
        <dbReference type="Proteomes" id="UP000887013"/>
    </source>
</evidence>
<organism evidence="1 2">
    <name type="scientific">Nephila pilipes</name>
    <name type="common">Giant wood spider</name>
    <name type="synonym">Nephila maculata</name>
    <dbReference type="NCBI Taxonomy" id="299642"/>
    <lineage>
        <taxon>Eukaryota</taxon>
        <taxon>Metazoa</taxon>
        <taxon>Ecdysozoa</taxon>
        <taxon>Arthropoda</taxon>
        <taxon>Chelicerata</taxon>
        <taxon>Arachnida</taxon>
        <taxon>Araneae</taxon>
        <taxon>Araneomorphae</taxon>
        <taxon>Entelegynae</taxon>
        <taxon>Araneoidea</taxon>
        <taxon>Nephilidae</taxon>
        <taxon>Nephila</taxon>
    </lineage>
</organism>
<gene>
    <name evidence="1" type="ORF">NPIL_316081</name>
</gene>
<dbReference type="AlphaFoldDB" id="A0A8X6NF32"/>
<comment type="caution">
    <text evidence="1">The sequence shown here is derived from an EMBL/GenBank/DDBJ whole genome shotgun (WGS) entry which is preliminary data.</text>
</comment>
<protein>
    <submittedName>
        <fullName evidence="1">Uncharacterized protein</fullName>
    </submittedName>
</protein>
<sequence>MKYRTQGKNYKEFAIHNRMGDIDLQIKVKLDEPYRDDKKASLRNHPSPVGDESRRFFAHVWAQPDVLKKGYDRTPVMRLIQ</sequence>
<proteinExistence type="predicted"/>
<reference evidence="1" key="1">
    <citation type="submission" date="2020-08" db="EMBL/GenBank/DDBJ databases">
        <title>Multicomponent nature underlies the extraordinary mechanical properties of spider dragline silk.</title>
        <authorList>
            <person name="Kono N."/>
            <person name="Nakamura H."/>
            <person name="Mori M."/>
            <person name="Yoshida Y."/>
            <person name="Ohtoshi R."/>
            <person name="Malay A.D."/>
            <person name="Moran D.A.P."/>
            <person name="Tomita M."/>
            <person name="Numata K."/>
            <person name="Arakawa K."/>
        </authorList>
    </citation>
    <scope>NUCLEOTIDE SEQUENCE</scope>
</reference>
<name>A0A8X6NF32_NEPPI</name>
<dbReference type="EMBL" id="BMAW01009045">
    <property type="protein sequence ID" value="GFT11761.1"/>
    <property type="molecule type" value="Genomic_DNA"/>
</dbReference>
<dbReference type="Proteomes" id="UP000887013">
    <property type="component" value="Unassembled WGS sequence"/>
</dbReference>